<dbReference type="Pfam" id="PF20416">
    <property type="entry name" value="UTP20"/>
    <property type="match status" value="1"/>
</dbReference>
<dbReference type="PANTHER" id="PTHR17695:SF11">
    <property type="entry name" value="SMALL SUBUNIT PROCESSOME COMPONENT 20 HOMOLOG"/>
    <property type="match status" value="1"/>
</dbReference>
<keyword evidence="2" id="KW-1185">Reference proteome</keyword>
<organism evidence="2 3">
    <name type="scientific">Parascaris equorum</name>
    <name type="common">Equine roundworm</name>
    <dbReference type="NCBI Taxonomy" id="6256"/>
    <lineage>
        <taxon>Eukaryota</taxon>
        <taxon>Metazoa</taxon>
        <taxon>Ecdysozoa</taxon>
        <taxon>Nematoda</taxon>
        <taxon>Chromadorea</taxon>
        <taxon>Rhabditida</taxon>
        <taxon>Spirurina</taxon>
        <taxon>Ascaridomorpha</taxon>
        <taxon>Ascaridoidea</taxon>
        <taxon>Ascarididae</taxon>
        <taxon>Parascaris</taxon>
    </lineage>
</organism>
<dbReference type="InterPro" id="IPR052575">
    <property type="entry name" value="SSU_processome_comp_20"/>
</dbReference>
<protein>
    <submittedName>
        <fullName evidence="3">U3 small nucleolar RNA-associated protein 20 C-terminal domain-containing protein</fullName>
    </submittedName>
</protein>
<proteinExistence type="predicted"/>
<dbReference type="AlphaFoldDB" id="A0A914S476"/>
<dbReference type="PANTHER" id="PTHR17695">
    <property type="entry name" value="SMALL SUBUNIT PROCESSOME COMPONENT 20 HOMOLOG"/>
    <property type="match status" value="1"/>
</dbReference>
<dbReference type="InterPro" id="IPR046523">
    <property type="entry name" value="UTP20_dom"/>
</dbReference>
<reference evidence="3" key="1">
    <citation type="submission" date="2022-11" db="UniProtKB">
        <authorList>
            <consortium name="WormBaseParasite"/>
        </authorList>
    </citation>
    <scope>IDENTIFICATION</scope>
</reference>
<accession>A0A914S476</accession>
<sequence length="331" mass="38084">MEDQDRTDTLEKHLLALIVKGLHVYNEVIRHEFVSALVSLIVAFPSHKELRHLAQLRNVDESDLDFFENIINIQIHRRQRALRRLTDSLEAAEKKIPVEILLRYVLPLIQPYVIELTSKTSALSDEAIRLLSYIMGIAPWKRYYPMLDFYMKRLQRDNINQKANVRSVLMANSFEYSLILDFSPVIITALRGMMHMYLENKKMGEFAAKMKFPRWIVANLEYRNEWDLSLSLLVHVMIFSIHALISAMQSQLSPGDLDPCLSEIMEVCNMDLFGDTADEKEVIGITKDVPEAKSSRTFDTYALLGRFMGPQSLATVLSPLKEVCLLPLLPV</sequence>
<evidence type="ECO:0000313" key="2">
    <source>
        <dbReference type="Proteomes" id="UP000887564"/>
    </source>
</evidence>
<evidence type="ECO:0000313" key="3">
    <source>
        <dbReference type="WBParaSite" id="PEQ_0001313701-mRNA-1"/>
    </source>
</evidence>
<feature type="domain" description="U3 small nucleolar RNA-associated protein 20" evidence="1">
    <location>
        <begin position="234"/>
        <end position="323"/>
    </location>
</feature>
<evidence type="ECO:0000259" key="1">
    <source>
        <dbReference type="Pfam" id="PF20416"/>
    </source>
</evidence>
<name>A0A914S476_PAREQ</name>
<dbReference type="GO" id="GO:0032040">
    <property type="term" value="C:small-subunit processome"/>
    <property type="evidence" value="ECO:0007669"/>
    <property type="project" value="TreeGrafter"/>
</dbReference>
<dbReference type="GO" id="GO:0030686">
    <property type="term" value="C:90S preribosome"/>
    <property type="evidence" value="ECO:0007669"/>
    <property type="project" value="TreeGrafter"/>
</dbReference>
<dbReference type="Proteomes" id="UP000887564">
    <property type="component" value="Unplaced"/>
</dbReference>
<dbReference type="WBParaSite" id="PEQ_0001313701-mRNA-1">
    <property type="protein sequence ID" value="PEQ_0001313701-mRNA-1"/>
    <property type="gene ID" value="PEQ_0001313701"/>
</dbReference>